<feature type="compositionally biased region" description="Polar residues" evidence="1">
    <location>
        <begin position="12"/>
        <end position="21"/>
    </location>
</feature>
<reference evidence="2 3" key="2">
    <citation type="journal article" date="2017" name="Front. Plant Sci.">
        <title>Gene Classification and Mining of Molecular Markers Useful in Red Clover (Trifolium pratense) Breeding.</title>
        <authorList>
            <person name="Istvanek J."/>
            <person name="Dluhosova J."/>
            <person name="Dluhos P."/>
            <person name="Patkova L."/>
            <person name="Nedelnik J."/>
            <person name="Repkova J."/>
        </authorList>
    </citation>
    <scope>NUCLEOTIDE SEQUENCE [LARGE SCALE GENOMIC DNA]</scope>
    <source>
        <strain evidence="3">cv. Tatra</strain>
        <tissue evidence="2">Young leaves</tissue>
    </source>
</reference>
<proteinExistence type="predicted"/>
<comment type="caution">
    <text evidence="2">The sequence shown here is derived from an EMBL/GenBank/DDBJ whole genome shotgun (WGS) entry which is preliminary data.</text>
</comment>
<dbReference type="AlphaFoldDB" id="A0A2K3KSW3"/>
<name>A0A2K3KSW3_TRIPR</name>
<dbReference type="EMBL" id="ASHM01108562">
    <property type="protein sequence ID" value="PNX69369.1"/>
    <property type="molecule type" value="Genomic_DNA"/>
</dbReference>
<evidence type="ECO:0000313" key="3">
    <source>
        <dbReference type="Proteomes" id="UP000236291"/>
    </source>
</evidence>
<evidence type="ECO:0000256" key="1">
    <source>
        <dbReference type="SAM" id="MobiDB-lite"/>
    </source>
</evidence>
<organism evidence="2 3">
    <name type="scientific">Trifolium pratense</name>
    <name type="common">Red clover</name>
    <dbReference type="NCBI Taxonomy" id="57577"/>
    <lineage>
        <taxon>Eukaryota</taxon>
        <taxon>Viridiplantae</taxon>
        <taxon>Streptophyta</taxon>
        <taxon>Embryophyta</taxon>
        <taxon>Tracheophyta</taxon>
        <taxon>Spermatophyta</taxon>
        <taxon>Magnoliopsida</taxon>
        <taxon>eudicotyledons</taxon>
        <taxon>Gunneridae</taxon>
        <taxon>Pentapetalae</taxon>
        <taxon>rosids</taxon>
        <taxon>fabids</taxon>
        <taxon>Fabales</taxon>
        <taxon>Fabaceae</taxon>
        <taxon>Papilionoideae</taxon>
        <taxon>50 kb inversion clade</taxon>
        <taxon>NPAAA clade</taxon>
        <taxon>Hologalegina</taxon>
        <taxon>IRL clade</taxon>
        <taxon>Trifolieae</taxon>
        <taxon>Trifolium</taxon>
    </lineage>
</organism>
<evidence type="ECO:0000313" key="2">
    <source>
        <dbReference type="EMBL" id="PNX69369.1"/>
    </source>
</evidence>
<dbReference type="Proteomes" id="UP000236291">
    <property type="component" value="Unassembled WGS sequence"/>
</dbReference>
<feature type="region of interest" description="Disordered" evidence="1">
    <location>
        <begin position="1"/>
        <end position="81"/>
    </location>
</feature>
<accession>A0A2K3KSW3</accession>
<reference evidence="2 3" key="1">
    <citation type="journal article" date="2014" name="Am. J. Bot.">
        <title>Genome assembly and annotation for red clover (Trifolium pratense; Fabaceae).</title>
        <authorList>
            <person name="Istvanek J."/>
            <person name="Jaros M."/>
            <person name="Krenek A."/>
            <person name="Repkova J."/>
        </authorList>
    </citation>
    <scope>NUCLEOTIDE SEQUENCE [LARGE SCALE GENOMIC DNA]</scope>
    <source>
        <strain evidence="3">cv. Tatra</strain>
        <tissue evidence="2">Young leaves</tissue>
    </source>
</reference>
<feature type="non-terminal residue" evidence="2">
    <location>
        <position position="1"/>
    </location>
</feature>
<feature type="compositionally biased region" description="Pro residues" evidence="1">
    <location>
        <begin position="54"/>
        <end position="64"/>
    </location>
</feature>
<protein>
    <submittedName>
        <fullName evidence="2">Uncharacterized protein</fullName>
    </submittedName>
</protein>
<sequence length="111" mass="11776">VMAKRKCFPNPLGSSIQTQGLTPVAPHQGPTLVAPPQGPTPVAPHQAAHQGPTPVAPPQGPTPVAPHQASHQRPTPRQYVGRESAEWWTVEAIESIDILTAMGSLEILCCR</sequence>
<gene>
    <name evidence="2" type="ORF">L195_g056683</name>
</gene>